<evidence type="ECO:0000313" key="1">
    <source>
        <dbReference type="EMBL" id="CAG9769189.1"/>
    </source>
</evidence>
<accession>A0A9N9MQZ1</accession>
<dbReference type="EMBL" id="OU892281">
    <property type="protein sequence ID" value="CAG9769189.1"/>
    <property type="molecule type" value="Genomic_DNA"/>
</dbReference>
<evidence type="ECO:0000313" key="2">
    <source>
        <dbReference type="Proteomes" id="UP001152799"/>
    </source>
</evidence>
<dbReference type="AlphaFoldDB" id="A0A9N9MQZ1"/>
<proteinExistence type="predicted"/>
<dbReference type="OrthoDB" id="7412264at2759"/>
<name>A0A9N9MQZ1_9CUCU</name>
<protein>
    <recommendedName>
        <fullName evidence="3">Follicle cell protein 3C-1</fullName>
    </recommendedName>
</protein>
<evidence type="ECO:0008006" key="3">
    <source>
        <dbReference type="Google" id="ProtNLM"/>
    </source>
</evidence>
<reference evidence="1" key="1">
    <citation type="submission" date="2022-01" db="EMBL/GenBank/DDBJ databases">
        <authorList>
            <person name="King R."/>
        </authorList>
    </citation>
    <scope>NUCLEOTIDE SEQUENCE</scope>
</reference>
<sequence>MVLVKSFCGLKVPFILYLCALPLVTISLSLENKSDESDAPELDIASDIAEESLEIEKISPEDTPCTCGVFLSSQFKKGSKDQPKGNPVLTEEIDTPFMNNAFGNKQCTTKCLELIIKHLPKSSDIICGSVDRDEVRREKAFLFVKNHSDKWHPTSFSAGREFCCKDYAPVKCSEWPK</sequence>
<organism evidence="1 2">
    <name type="scientific">Ceutorhynchus assimilis</name>
    <name type="common">cabbage seed weevil</name>
    <dbReference type="NCBI Taxonomy" id="467358"/>
    <lineage>
        <taxon>Eukaryota</taxon>
        <taxon>Metazoa</taxon>
        <taxon>Ecdysozoa</taxon>
        <taxon>Arthropoda</taxon>
        <taxon>Hexapoda</taxon>
        <taxon>Insecta</taxon>
        <taxon>Pterygota</taxon>
        <taxon>Neoptera</taxon>
        <taxon>Endopterygota</taxon>
        <taxon>Coleoptera</taxon>
        <taxon>Polyphaga</taxon>
        <taxon>Cucujiformia</taxon>
        <taxon>Curculionidae</taxon>
        <taxon>Ceutorhynchinae</taxon>
        <taxon>Ceutorhynchus</taxon>
    </lineage>
</organism>
<gene>
    <name evidence="1" type="ORF">CEUTPL_LOCUS9705</name>
</gene>
<dbReference type="Proteomes" id="UP001152799">
    <property type="component" value="Chromosome 5"/>
</dbReference>
<keyword evidence="2" id="KW-1185">Reference proteome</keyword>